<comment type="caution">
    <text evidence="1">The sequence shown here is derived from an EMBL/GenBank/DDBJ whole genome shotgun (WGS) entry which is preliminary data.</text>
</comment>
<dbReference type="Proteomes" id="UP000253099">
    <property type="component" value="Unassembled WGS sequence"/>
</dbReference>
<dbReference type="AlphaFoldDB" id="A0A366MDU2"/>
<accession>A0A366MDU2</accession>
<gene>
    <name evidence="1" type="ORF">ALNOE001_06520</name>
</gene>
<proteinExistence type="predicted"/>
<name>A0A366MDU2_9EURY</name>
<dbReference type="EMBL" id="NIZT01000017">
    <property type="protein sequence ID" value="RBQ23860.1"/>
    <property type="molecule type" value="Genomic_DNA"/>
</dbReference>
<evidence type="ECO:0000313" key="1">
    <source>
        <dbReference type="EMBL" id="RBQ23860.1"/>
    </source>
</evidence>
<organism evidence="1 2">
    <name type="scientific">Candidatus Methanobinarius endosymbioticus</name>
    <dbReference type="NCBI Taxonomy" id="2006182"/>
    <lineage>
        <taxon>Archaea</taxon>
        <taxon>Methanobacteriati</taxon>
        <taxon>Methanobacteriota</taxon>
        <taxon>Methanomada group</taxon>
        <taxon>Methanobacteria</taxon>
        <taxon>Methanobacteriales</taxon>
        <taxon>Methanobacteriaceae</taxon>
        <taxon>Candidatus Methanobinarius</taxon>
    </lineage>
</organism>
<sequence>MAVRLLEVFVGYFSGSEDKLATCLKWGWLTPFSFIKKQVGDFLPWLVMDGVAGTGKTILGYIILLSWNDLDEKNDIG</sequence>
<protein>
    <submittedName>
        <fullName evidence="1">Uncharacterized protein</fullName>
    </submittedName>
</protein>
<evidence type="ECO:0000313" key="2">
    <source>
        <dbReference type="Proteomes" id="UP000253099"/>
    </source>
</evidence>
<keyword evidence="2" id="KW-1185">Reference proteome</keyword>
<reference evidence="1 2" key="1">
    <citation type="submission" date="2018-06" db="EMBL/GenBank/DDBJ databases">
        <title>Genomic insight into two independent archaeal endosymbiosis events.</title>
        <authorList>
            <person name="Lind A.E."/>
            <person name="Lewis W.H."/>
            <person name="Spang A."/>
            <person name="Guy L."/>
            <person name="Embley M.T."/>
            <person name="Ettema T.J.G."/>
        </authorList>
    </citation>
    <scope>NUCLEOTIDE SEQUENCE [LARGE SCALE GENOMIC DNA]</scope>
    <source>
        <strain evidence="1">NOE</strain>
    </source>
</reference>